<dbReference type="EMBL" id="JBHULS010000002">
    <property type="protein sequence ID" value="MFD2551431.1"/>
    <property type="molecule type" value="Genomic_DNA"/>
</dbReference>
<dbReference type="RefSeq" id="WP_376892569.1">
    <property type="nucleotide sequence ID" value="NZ_JBHULS010000002.1"/>
</dbReference>
<dbReference type="Pfam" id="PF12705">
    <property type="entry name" value="PDDEXK_1"/>
    <property type="match status" value="1"/>
</dbReference>
<dbReference type="InterPro" id="IPR038726">
    <property type="entry name" value="PDDEXK_AddAB-type"/>
</dbReference>
<dbReference type="SUPFAM" id="SSF52540">
    <property type="entry name" value="P-loop containing nucleoside triphosphate hydrolases"/>
    <property type="match status" value="1"/>
</dbReference>
<accession>A0ABW5KS21</accession>
<feature type="domain" description="PD-(D/E)XK endonuclease-like" evidence="1">
    <location>
        <begin position="645"/>
        <end position="915"/>
    </location>
</feature>
<organism evidence="2 3">
    <name type="scientific">Bizionia sediminis</name>
    <dbReference type="NCBI Taxonomy" id="1737064"/>
    <lineage>
        <taxon>Bacteria</taxon>
        <taxon>Pseudomonadati</taxon>
        <taxon>Bacteroidota</taxon>
        <taxon>Flavobacteriia</taxon>
        <taxon>Flavobacteriales</taxon>
        <taxon>Flavobacteriaceae</taxon>
        <taxon>Bizionia</taxon>
    </lineage>
</organism>
<dbReference type="InterPro" id="IPR027417">
    <property type="entry name" value="P-loop_NTPase"/>
</dbReference>
<sequence>MTTFIQEVLQDLAKQNITLADSIIVLPSKRAGVFLKHQLAQSLKQPIFSPTILSIEEFVEELSQLQAISNTELLFEFYDTYLQVQTNKTPESFDAFCKWAQILLQDFNEIDRYLIPQNNIFEYLSAIKELTHWSLDPNKTDFVKNYLVFWKKLKTYYNALITQLKSKQKGYQGLIYREAVNSVTTYCLEQASKRHIFLGFNALNKAEEQIIQELLKNPLNKIYWDIDQVFFNNKKHDASLFIRKHYQTWPYFKNNPINWIANNYKNPKEISVIGVPKNVGQAKCIGNLLHTLHQTDPSLNSTAVVLGEESLLLPVLNSIPKNIKALNITMGLPLKAIPLATLFEQLFDIHKKGSAPFYFKDVISLISHQFISPLLNSTNPKGLNNLIHVIESNNLIYLSLDRIIALAPEHENLLKLLFGSWNNDAAQALKQCQLLILKIKAQLDGHKAANLLALEHLFKFNSLFNELQQLNTNFKHLQTIYSLYSVYTELLTSETLDFKGEPLEGLQIMGMLESRVLDFETVIISSVNEGILPSGKTNNSFIPFDVKLENQLPTYKEKDAVYTYHFYRLIQRAKRVFILYNTEVDALKGGEKSRFITQLMWEHIHPVKTSIALPEIPITKGQQPAVIAKNQDVLEAIKAYAAKGFSPSALTSYIRNPIDFYFQKVLKIKEYNDVEETVAANTLGTVVHNCLEDFYAPLVGQQLTPEHLANMQGNIEARVTHHFKDLYKEGDISSGINLIIFEISKRYIANFLNLELTDLKAGNTIEIVAIELEAFATVSIPELGFPVKLTGKVDRIDKRNGVTRIIDYKSGQVKPTHVRISDWAHITTDYNKYSKPFQILMYAYLMNAKTPFTEPVEAGIISFKNLRSGFLPFGKTIPGTRKTDNQITSETLAAYEKELKNLILEICNLEIPFTEKPI</sequence>
<protein>
    <submittedName>
        <fullName evidence="2">PD-(D/E)XK nuclease family protein</fullName>
    </submittedName>
</protein>
<gene>
    <name evidence="2" type="ORF">ACFSQP_06335</name>
</gene>
<evidence type="ECO:0000313" key="2">
    <source>
        <dbReference type="EMBL" id="MFD2551431.1"/>
    </source>
</evidence>
<comment type="caution">
    <text evidence="2">The sequence shown here is derived from an EMBL/GenBank/DDBJ whole genome shotgun (WGS) entry which is preliminary data.</text>
</comment>
<dbReference type="InterPro" id="IPR011604">
    <property type="entry name" value="PDDEXK-like_dom_sf"/>
</dbReference>
<dbReference type="SUPFAM" id="SSF52980">
    <property type="entry name" value="Restriction endonuclease-like"/>
    <property type="match status" value="1"/>
</dbReference>
<evidence type="ECO:0000313" key="3">
    <source>
        <dbReference type="Proteomes" id="UP001597472"/>
    </source>
</evidence>
<name>A0ABW5KS21_9FLAO</name>
<evidence type="ECO:0000259" key="1">
    <source>
        <dbReference type="Pfam" id="PF12705"/>
    </source>
</evidence>
<dbReference type="InterPro" id="IPR011335">
    <property type="entry name" value="Restrct_endonuc-II-like"/>
</dbReference>
<reference evidence="3" key="1">
    <citation type="journal article" date="2019" name="Int. J. Syst. Evol. Microbiol.">
        <title>The Global Catalogue of Microorganisms (GCM) 10K type strain sequencing project: providing services to taxonomists for standard genome sequencing and annotation.</title>
        <authorList>
            <consortium name="The Broad Institute Genomics Platform"/>
            <consortium name="The Broad Institute Genome Sequencing Center for Infectious Disease"/>
            <person name="Wu L."/>
            <person name="Ma J."/>
        </authorList>
    </citation>
    <scope>NUCLEOTIDE SEQUENCE [LARGE SCALE GENOMIC DNA]</scope>
    <source>
        <strain evidence="3">KCTC 42587</strain>
    </source>
</reference>
<keyword evidence="3" id="KW-1185">Reference proteome</keyword>
<proteinExistence type="predicted"/>
<dbReference type="Proteomes" id="UP001597472">
    <property type="component" value="Unassembled WGS sequence"/>
</dbReference>
<dbReference type="Gene3D" id="3.90.320.10">
    <property type="match status" value="1"/>
</dbReference>